<dbReference type="PANTHER" id="PTHR43737:SF1">
    <property type="entry name" value="DUF1501 DOMAIN-CONTAINING PROTEIN"/>
    <property type="match status" value="1"/>
</dbReference>
<accession>A0A5C5WCS2</accession>
<dbReference type="EMBL" id="SIHI01000022">
    <property type="protein sequence ID" value="TWT47913.1"/>
    <property type="molecule type" value="Genomic_DNA"/>
</dbReference>
<keyword evidence="2" id="KW-1185">Reference proteome</keyword>
<name>A0A5C5WCS2_9PLAN</name>
<reference evidence="1 2" key="1">
    <citation type="submission" date="2019-02" db="EMBL/GenBank/DDBJ databases">
        <title>Deep-cultivation of Planctomycetes and their phenomic and genomic characterization uncovers novel biology.</title>
        <authorList>
            <person name="Wiegand S."/>
            <person name="Jogler M."/>
            <person name="Boedeker C."/>
            <person name="Pinto D."/>
            <person name="Vollmers J."/>
            <person name="Rivas-Marin E."/>
            <person name="Kohn T."/>
            <person name="Peeters S.H."/>
            <person name="Heuer A."/>
            <person name="Rast P."/>
            <person name="Oberbeckmann S."/>
            <person name="Bunk B."/>
            <person name="Jeske O."/>
            <person name="Meyerdierks A."/>
            <person name="Storesund J.E."/>
            <person name="Kallscheuer N."/>
            <person name="Luecker S."/>
            <person name="Lage O.M."/>
            <person name="Pohl T."/>
            <person name="Merkel B.J."/>
            <person name="Hornburger P."/>
            <person name="Mueller R.-W."/>
            <person name="Bruemmer F."/>
            <person name="Labrenz M."/>
            <person name="Spormann A.M."/>
            <person name="Op Den Camp H."/>
            <person name="Overmann J."/>
            <person name="Amann R."/>
            <person name="Jetten M.S.M."/>
            <person name="Mascher T."/>
            <person name="Medema M.H."/>
            <person name="Devos D.P."/>
            <person name="Kaster A.-K."/>
            <person name="Ovreas L."/>
            <person name="Rohde M."/>
            <person name="Galperin M.Y."/>
            <person name="Jogler C."/>
        </authorList>
    </citation>
    <scope>NUCLEOTIDE SEQUENCE [LARGE SCALE GENOMIC DNA]</scope>
    <source>
        <strain evidence="1 2">KOR42</strain>
    </source>
</reference>
<sequence>MLEGIPLARRSVLQIGALGLLGKTLSADAGQEAVPPHRSCIFMHLQGGASHIDLFDPKPHAVSEVRGPFQSIETSIPDVRFGELMPHSARIADQLCVIRSMTHKFTNHIAGTYISLTGSENQQDRDREAHGDDFPGPGAVLNYLFPGQHSVPRSVSLPNWLSIPGPSNRMPGQYGGFLGSLHDPFVIEGDPASPNYQPLSLSIPEGLTPPRLRKRLSLTEKLESVARILDADVATRHDHLRQSALELVVDGKVRQALDLSQESDAMRDRYGRNRLGQSLLLARRLVEAGVQFVSFNEFNQKWDTHGNLENRYRHIVPPMDQGFAALVDDLRDRGMLESTLVVNTGEFGRTPVINNLAGRDHWPNVYSTVLAGGGFRPGIVYGESDSKGAEVASHPVSPADLLATFWSQMGIDPTTEIHDRLNRPMQISSGSILDPLIARS</sequence>
<comment type="caution">
    <text evidence="1">The sequence shown here is derived from an EMBL/GenBank/DDBJ whole genome shotgun (WGS) entry which is preliminary data.</text>
</comment>
<protein>
    <recommendedName>
        <fullName evidence="3">Sulfatase</fullName>
    </recommendedName>
</protein>
<gene>
    <name evidence="1" type="ORF">KOR42_41110</name>
</gene>
<evidence type="ECO:0000313" key="1">
    <source>
        <dbReference type="EMBL" id="TWT47913.1"/>
    </source>
</evidence>
<dbReference type="RefSeq" id="WP_197441364.1">
    <property type="nucleotide sequence ID" value="NZ_SIHI01000022.1"/>
</dbReference>
<proteinExistence type="predicted"/>
<dbReference type="Gene3D" id="3.40.720.10">
    <property type="entry name" value="Alkaline Phosphatase, subunit A"/>
    <property type="match status" value="1"/>
</dbReference>
<dbReference type="AlphaFoldDB" id="A0A5C5WCS2"/>
<dbReference type="InterPro" id="IPR017850">
    <property type="entry name" value="Alkaline_phosphatase_core_sf"/>
</dbReference>
<organism evidence="1 2">
    <name type="scientific">Thalassoglobus neptunius</name>
    <dbReference type="NCBI Taxonomy" id="1938619"/>
    <lineage>
        <taxon>Bacteria</taxon>
        <taxon>Pseudomonadati</taxon>
        <taxon>Planctomycetota</taxon>
        <taxon>Planctomycetia</taxon>
        <taxon>Planctomycetales</taxon>
        <taxon>Planctomycetaceae</taxon>
        <taxon>Thalassoglobus</taxon>
    </lineage>
</organism>
<evidence type="ECO:0008006" key="3">
    <source>
        <dbReference type="Google" id="ProtNLM"/>
    </source>
</evidence>
<dbReference type="Pfam" id="PF07394">
    <property type="entry name" value="DUF1501"/>
    <property type="match status" value="1"/>
</dbReference>
<dbReference type="InterPro" id="IPR010869">
    <property type="entry name" value="DUF1501"/>
</dbReference>
<dbReference type="Proteomes" id="UP000317243">
    <property type="component" value="Unassembled WGS sequence"/>
</dbReference>
<dbReference type="SUPFAM" id="SSF53649">
    <property type="entry name" value="Alkaline phosphatase-like"/>
    <property type="match status" value="1"/>
</dbReference>
<dbReference type="PANTHER" id="PTHR43737">
    <property type="entry name" value="BLL7424 PROTEIN"/>
    <property type="match status" value="1"/>
</dbReference>
<evidence type="ECO:0000313" key="2">
    <source>
        <dbReference type="Proteomes" id="UP000317243"/>
    </source>
</evidence>